<feature type="domain" description="Aldehyde dehydrogenase" evidence="3">
    <location>
        <begin position="38"/>
        <end position="444"/>
    </location>
</feature>
<keyword evidence="2" id="KW-0520">NAD</keyword>
<sequence>MVIASAMQPIWRFMMENNTQLKEMIRSMVIDVLQGQNQESASSQPIKQAPRDQVEPGVFDTVDDAIQAAKAAQARFEDCTLATREKVIADIRAAMRPRVQELAQKTVEETGMGRVADKVLKLNLTLDKTPGVEDLVTECETGDNGMTLYELSAYGVIGAITPSTNPAETLICNTIGMLAAGNAVFFSVHPGAKHLSRLLVSELNQIIAKSIGIENLIVTLREPSIESAQEMMLHPDVSLLVVTGGPGVVKQALQSGKKVIGAGAGNPPAFVDETADIKKAAQDIVLGASLDNNILCIAEKSVVAMRQIEPQLVQEMVKAGCVLIENQQDIQRLVDLTVLPNGTPNKKFVGKNASVILDAAHIPYNGDPRLIIMRTPKDHPFAVIEMLMPILPVVTVDSFDEGLDVCLMLEAGLHHTATMHSLNMERLNRMARKMKTSIFVKNGPSYAGLGFSGEGTTTFTIATPTGESTTSARCFARRRRCCLTTGFNIR</sequence>
<reference evidence="4" key="1">
    <citation type="submission" date="2009-04" db="EMBL/GenBank/DDBJ databases">
        <authorList>
            <person name="Weinstock G."/>
            <person name="Sodergren E."/>
            <person name="Clifton S."/>
            <person name="Fulton L."/>
            <person name="Fulton B."/>
            <person name="Courtney L."/>
            <person name="Fronick C."/>
            <person name="Harrison M."/>
            <person name="Strong C."/>
            <person name="Farmer C."/>
            <person name="Delahaunty K."/>
            <person name="Markovic C."/>
            <person name="Hall O."/>
            <person name="Minx P."/>
            <person name="Tomlinson C."/>
            <person name="Mitreva M."/>
            <person name="Nelson J."/>
            <person name="Hou S."/>
            <person name="Wollam A."/>
            <person name="Pepin K.H."/>
            <person name="Johnson M."/>
            <person name="Bhonagiri V."/>
            <person name="Nash W.E."/>
            <person name="Warren W."/>
            <person name="Chinwalla A."/>
            <person name="Mardis E.R."/>
            <person name="Wilson R.K."/>
        </authorList>
    </citation>
    <scope>NUCLEOTIDE SEQUENCE [LARGE SCALE GENOMIC DNA]</scope>
    <source>
        <strain evidence="4">ATCC 17748</strain>
    </source>
</reference>
<dbReference type="AlphaFoldDB" id="C4FNT6"/>
<comment type="caution">
    <text evidence="4">The sequence shown here is derived from an EMBL/GenBank/DDBJ whole genome shotgun (WGS) entry which is preliminary data.</text>
</comment>
<dbReference type="EMBL" id="ACIK02000004">
    <property type="protein sequence ID" value="EEP66261.1"/>
    <property type="molecule type" value="Genomic_DNA"/>
</dbReference>
<dbReference type="InterPro" id="IPR016163">
    <property type="entry name" value="Ald_DH_C"/>
</dbReference>
<evidence type="ECO:0000313" key="5">
    <source>
        <dbReference type="Proteomes" id="UP000003529"/>
    </source>
</evidence>
<dbReference type="Proteomes" id="UP000003529">
    <property type="component" value="Unassembled WGS sequence"/>
</dbReference>
<keyword evidence="5" id="KW-1185">Reference proteome</keyword>
<dbReference type="HOGENOM" id="CLU_028794_1_0_9"/>
<dbReference type="EC" id="1.2.1.-" evidence="4"/>
<evidence type="ECO:0000313" key="4">
    <source>
        <dbReference type="EMBL" id="EEP66261.1"/>
    </source>
</evidence>
<dbReference type="InterPro" id="IPR012408">
    <property type="entry name" value="Acetald_propionald_DH-rel"/>
</dbReference>
<accession>C4FNT6</accession>
<dbReference type="InterPro" id="IPR016161">
    <property type="entry name" value="Ald_DH/histidinol_DH"/>
</dbReference>
<gene>
    <name evidence="4" type="ORF">VEIDISOL_00327</name>
</gene>
<name>C4FNT6_9FIRM</name>
<dbReference type="GO" id="GO:0008774">
    <property type="term" value="F:acetaldehyde dehydrogenase (acetylating) activity"/>
    <property type="evidence" value="ECO:0007669"/>
    <property type="project" value="InterPro"/>
</dbReference>
<dbReference type="Gene3D" id="3.40.309.10">
    <property type="entry name" value="Aldehyde Dehydrogenase, Chain A, domain 2"/>
    <property type="match status" value="1"/>
</dbReference>
<dbReference type="Pfam" id="PF00171">
    <property type="entry name" value="Aldedh"/>
    <property type="match status" value="1"/>
</dbReference>
<evidence type="ECO:0000259" key="3">
    <source>
        <dbReference type="Pfam" id="PF00171"/>
    </source>
</evidence>
<organism evidence="4 5">
    <name type="scientific">Veillonella dispar ATCC 17748</name>
    <dbReference type="NCBI Taxonomy" id="546273"/>
    <lineage>
        <taxon>Bacteria</taxon>
        <taxon>Bacillati</taxon>
        <taxon>Bacillota</taxon>
        <taxon>Negativicutes</taxon>
        <taxon>Veillonellales</taxon>
        <taxon>Veillonellaceae</taxon>
        <taxon>Veillonella</taxon>
    </lineage>
</organism>
<dbReference type="NCBIfam" id="NF011927">
    <property type="entry name" value="PRK15398.1"/>
    <property type="match status" value="1"/>
</dbReference>
<dbReference type="InterPro" id="IPR016162">
    <property type="entry name" value="Ald_DH_N"/>
</dbReference>
<evidence type="ECO:0000256" key="2">
    <source>
        <dbReference type="ARBA" id="ARBA00023027"/>
    </source>
</evidence>
<proteinExistence type="predicted"/>
<dbReference type="PIRSF" id="PIRSF036410">
    <property type="entry name" value="EutE_PduP"/>
    <property type="match status" value="1"/>
</dbReference>
<protein>
    <submittedName>
        <fullName evidence="4">Aldehyde dehydrogenase (NAD) family protein</fullName>
        <ecNumber evidence="4">1.2.1.-</ecNumber>
    </submittedName>
</protein>
<dbReference type="Gene3D" id="3.40.605.10">
    <property type="entry name" value="Aldehyde Dehydrogenase, Chain A, domain 1"/>
    <property type="match status" value="1"/>
</dbReference>
<keyword evidence="1 4" id="KW-0560">Oxidoreductase</keyword>
<dbReference type="SUPFAM" id="SSF53720">
    <property type="entry name" value="ALDH-like"/>
    <property type="match status" value="1"/>
</dbReference>
<dbReference type="PANTHER" id="PTHR11699">
    <property type="entry name" value="ALDEHYDE DEHYDROGENASE-RELATED"/>
    <property type="match status" value="1"/>
</dbReference>
<evidence type="ECO:0000256" key="1">
    <source>
        <dbReference type="ARBA" id="ARBA00023002"/>
    </source>
</evidence>
<dbReference type="eggNOG" id="COG1012">
    <property type="taxonomic scope" value="Bacteria"/>
</dbReference>
<dbReference type="InterPro" id="IPR015590">
    <property type="entry name" value="Aldehyde_DH_dom"/>
</dbReference>